<accession>A0ACC2PRM6</accession>
<reference evidence="1" key="1">
    <citation type="submission" date="2023-04" db="EMBL/GenBank/DDBJ databases">
        <title>A chromosome-level genome assembly of the parasitoid wasp Eretmocerus hayati.</title>
        <authorList>
            <person name="Zhong Y."/>
            <person name="Liu S."/>
            <person name="Liu Y."/>
        </authorList>
    </citation>
    <scope>NUCLEOTIDE SEQUENCE</scope>
    <source>
        <strain evidence="1">ZJU_SS_LIU_2023</strain>
    </source>
</reference>
<comment type="caution">
    <text evidence="1">The sequence shown here is derived from an EMBL/GenBank/DDBJ whole genome shotgun (WGS) entry which is preliminary data.</text>
</comment>
<evidence type="ECO:0000313" key="2">
    <source>
        <dbReference type="Proteomes" id="UP001239111"/>
    </source>
</evidence>
<evidence type="ECO:0000313" key="1">
    <source>
        <dbReference type="EMBL" id="KAJ8685249.1"/>
    </source>
</evidence>
<name>A0ACC2PRM6_9HYME</name>
<sequence length="217" mass="24610">MIFTETWLHPKLQNTQLRLNGYNVYRQDRSEDIDSDVPGGGVLIAIDSNITSTLYHSKNNQGCEQVYVKMNLNGKQLLIGSAYHPTTALPSSYVTHIRSLHMITGTLPGCDMLLFGDLNLRNIIWLHDPDLRYKITKYAEPRKLTSADILLNAMSFLNLRQNFPNKTCEGYTLDLLFSNVSPVSRLDVDDPILPIDVHHPPHYFSVSRDAKINPSRS</sequence>
<proteinExistence type="predicted"/>
<dbReference type="EMBL" id="CM056741">
    <property type="protein sequence ID" value="KAJ8685249.1"/>
    <property type="molecule type" value="Genomic_DNA"/>
</dbReference>
<gene>
    <name evidence="1" type="ORF">QAD02_021042</name>
</gene>
<dbReference type="Proteomes" id="UP001239111">
    <property type="component" value="Chromosome 1"/>
</dbReference>
<protein>
    <submittedName>
        <fullName evidence="1">Uncharacterized protein</fullName>
    </submittedName>
</protein>
<organism evidence="1 2">
    <name type="scientific">Eretmocerus hayati</name>
    <dbReference type="NCBI Taxonomy" id="131215"/>
    <lineage>
        <taxon>Eukaryota</taxon>
        <taxon>Metazoa</taxon>
        <taxon>Ecdysozoa</taxon>
        <taxon>Arthropoda</taxon>
        <taxon>Hexapoda</taxon>
        <taxon>Insecta</taxon>
        <taxon>Pterygota</taxon>
        <taxon>Neoptera</taxon>
        <taxon>Endopterygota</taxon>
        <taxon>Hymenoptera</taxon>
        <taxon>Apocrita</taxon>
        <taxon>Proctotrupomorpha</taxon>
        <taxon>Chalcidoidea</taxon>
        <taxon>Aphelinidae</taxon>
        <taxon>Aphelininae</taxon>
        <taxon>Eretmocerus</taxon>
    </lineage>
</organism>
<keyword evidence="2" id="KW-1185">Reference proteome</keyword>